<reference evidence="3" key="1">
    <citation type="journal article" date="2010" name="PLoS Genet.">
        <title>The genome of a pathogenic rhodococcus: cooptive virulence underpinned by key gene acquisitions.</title>
        <authorList>
            <person name="Letek M."/>
            <person name="Gonzalez P."/>
            <person name="Macarthur I."/>
            <person name="Rodriguez H."/>
            <person name="Freeman T.C."/>
            <person name="Valero-Rello A."/>
            <person name="Blanco M."/>
            <person name="Buckley T."/>
            <person name="Cherevach I."/>
            <person name="Fahey R."/>
            <person name="Hapeshi A."/>
            <person name="Holdstock J."/>
            <person name="Leadon D."/>
            <person name="Navas J."/>
            <person name="Ocampo A."/>
            <person name="Quail M.A."/>
            <person name="Sanders M."/>
            <person name="Scortti M.M."/>
            <person name="Prescott J.F."/>
            <person name="Fogarty U."/>
            <person name="Meijer W.G."/>
            <person name="Parkhill J."/>
            <person name="Bentley S.D."/>
            <person name="Vazquez-Boland J.A."/>
        </authorList>
    </citation>
    <scope>NUCLEOTIDE SEQUENCE [LARGE SCALE GENOMIC DNA]</scope>
    <source>
        <strain evidence="3 4">103S</strain>
    </source>
</reference>
<evidence type="ECO:0000259" key="2">
    <source>
        <dbReference type="Pfam" id="PF13360"/>
    </source>
</evidence>
<evidence type="ECO:0000313" key="3">
    <source>
        <dbReference type="EMBL" id="CBH49302.1"/>
    </source>
</evidence>
<accession>A0A3S5Y9T8</accession>
<dbReference type="RefSeq" id="WP_013416718.1">
    <property type="nucleotide sequence ID" value="NC_014659.1"/>
</dbReference>
<dbReference type="AlphaFoldDB" id="A0A3S5Y9T8"/>
<keyword evidence="1" id="KW-0472">Membrane</keyword>
<dbReference type="KEGG" id="req:REQ_33050"/>
<dbReference type="SUPFAM" id="SSF50998">
    <property type="entry name" value="Quinoprotein alcohol dehydrogenase-like"/>
    <property type="match status" value="1"/>
</dbReference>
<name>A0A3S5Y9T8_RHOH1</name>
<proteinExistence type="predicted"/>
<keyword evidence="1" id="KW-0812">Transmembrane</keyword>
<protein>
    <submittedName>
        <fullName evidence="3">Secreted protein</fullName>
    </submittedName>
</protein>
<evidence type="ECO:0000313" key="4">
    <source>
        <dbReference type="Proteomes" id="UP000006892"/>
    </source>
</evidence>
<sequence>MLAPERRTRLDVAVAATIAIVVAVAAAVIWIRSDARGTTSVTADAPASAVDTPLSPPASLTEIWRAASPESAAPIVADGTVATADGGTVLGRDPVTGTERWRYQRDMPLCGAIGAWNTVVAVYRDQRGCSQVTQLDGATGQREAQRSSDADDTVTLSYDGTYVVSRGSERMELWRSDLVRTLEFGRVDAPINPGKQPRPDCSLKSAAAGGTRVTVLMNCPGEAGDRISVLDAAPKDNQEPQEAGSTLLTGPGADTSGARLIAASGDRTAVYLPAGPISEARIAVVDGEGTEIASHPATTPVTDGATAARNGSVFTWWTGTELIALSTSELAPKWTMTGALGPGAIMAGSLLVPVPGAIAVLDPATGTERARIPVTRDSDAGPIATSVLGDIVLEQRGDEVVALR</sequence>
<dbReference type="InterPro" id="IPR011047">
    <property type="entry name" value="Quinoprotein_ADH-like_sf"/>
</dbReference>
<feature type="transmembrane region" description="Helical" evidence="1">
    <location>
        <begin position="12"/>
        <end position="31"/>
    </location>
</feature>
<organism evidence="3">
    <name type="scientific">Rhodococcus hoagii (strain 103S)</name>
    <name type="common">Rhodococcus equi</name>
    <dbReference type="NCBI Taxonomy" id="685727"/>
    <lineage>
        <taxon>Bacteria</taxon>
        <taxon>Bacillati</taxon>
        <taxon>Actinomycetota</taxon>
        <taxon>Actinomycetes</taxon>
        <taxon>Mycobacteriales</taxon>
        <taxon>Nocardiaceae</taxon>
        <taxon>Prescottella</taxon>
    </lineage>
</organism>
<dbReference type="Pfam" id="PF13360">
    <property type="entry name" value="PQQ_2"/>
    <property type="match status" value="1"/>
</dbReference>
<evidence type="ECO:0000256" key="1">
    <source>
        <dbReference type="SAM" id="Phobius"/>
    </source>
</evidence>
<feature type="domain" description="Pyrrolo-quinoline quinone repeat" evidence="2">
    <location>
        <begin position="61"/>
        <end position="147"/>
    </location>
</feature>
<gene>
    <name evidence="3" type="ordered locus">REQ_33050</name>
</gene>
<dbReference type="Proteomes" id="UP001154400">
    <property type="component" value="Chromosome"/>
</dbReference>
<dbReference type="InterPro" id="IPR002372">
    <property type="entry name" value="PQQ_rpt_dom"/>
</dbReference>
<keyword evidence="1" id="KW-1133">Transmembrane helix</keyword>
<dbReference type="InterPro" id="IPR015943">
    <property type="entry name" value="WD40/YVTN_repeat-like_dom_sf"/>
</dbReference>
<dbReference type="EMBL" id="FN563149">
    <property type="protein sequence ID" value="CBH49302.1"/>
    <property type="molecule type" value="Genomic_DNA"/>
</dbReference>
<dbReference type="Gene3D" id="2.130.10.10">
    <property type="entry name" value="YVTN repeat-like/Quinoprotein amine dehydrogenase"/>
    <property type="match status" value="1"/>
</dbReference>